<protein>
    <submittedName>
        <fullName evidence="1">Uncharacterized protein</fullName>
    </submittedName>
</protein>
<accession>A0A7W6EIF2</accession>
<evidence type="ECO:0000313" key="1">
    <source>
        <dbReference type="EMBL" id="MBB3811025.1"/>
    </source>
</evidence>
<reference evidence="1 2" key="1">
    <citation type="submission" date="2020-08" db="EMBL/GenBank/DDBJ databases">
        <title>Genomic Encyclopedia of Type Strains, Phase IV (KMG-IV): sequencing the most valuable type-strain genomes for metagenomic binning, comparative biology and taxonomic classification.</title>
        <authorList>
            <person name="Goeker M."/>
        </authorList>
    </citation>
    <scope>NUCLEOTIDE SEQUENCE [LARGE SCALE GENOMIC DNA]</scope>
    <source>
        <strain evidence="1 2">DSM 28760</strain>
    </source>
</reference>
<sequence length="64" mass="6881">MAGSAAWRKTYFPANNLMSGIFCRIFIFLSDRPHLSNVSHAPQSGIADLRQKAGAATSCRTAPA</sequence>
<comment type="caution">
    <text evidence="1">The sequence shown here is derived from an EMBL/GenBank/DDBJ whole genome shotgun (WGS) entry which is preliminary data.</text>
</comment>
<evidence type="ECO:0000313" key="2">
    <source>
        <dbReference type="Proteomes" id="UP000537592"/>
    </source>
</evidence>
<gene>
    <name evidence="1" type="ORF">FHS81_003136</name>
</gene>
<dbReference type="Proteomes" id="UP000537592">
    <property type="component" value="Unassembled WGS sequence"/>
</dbReference>
<name>A0A7W6EIF2_9HYPH</name>
<keyword evidence="2" id="KW-1185">Reference proteome</keyword>
<dbReference type="EMBL" id="JACICC010000010">
    <property type="protein sequence ID" value="MBB3811025.1"/>
    <property type="molecule type" value="Genomic_DNA"/>
</dbReference>
<organism evidence="1 2">
    <name type="scientific">Pseudochelatococcus contaminans</name>
    <dbReference type="NCBI Taxonomy" id="1538103"/>
    <lineage>
        <taxon>Bacteria</taxon>
        <taxon>Pseudomonadati</taxon>
        <taxon>Pseudomonadota</taxon>
        <taxon>Alphaproteobacteria</taxon>
        <taxon>Hyphomicrobiales</taxon>
        <taxon>Chelatococcaceae</taxon>
        <taxon>Pseudochelatococcus</taxon>
    </lineage>
</organism>
<proteinExistence type="predicted"/>
<dbReference type="RefSeq" id="WP_183754432.1">
    <property type="nucleotide sequence ID" value="NZ_JACICC010000010.1"/>
</dbReference>
<dbReference type="AlphaFoldDB" id="A0A7W6EIF2"/>